<name>A0A375CWJ9_9BURK</name>
<proteinExistence type="predicted"/>
<feature type="region of interest" description="Disordered" evidence="1">
    <location>
        <begin position="1"/>
        <end position="30"/>
    </location>
</feature>
<sequence>MPEGSEPDQGHRQDQGTDGPPRGVIPRLSK</sequence>
<dbReference type="Proteomes" id="UP000254259">
    <property type="component" value="Chromosome CBM2636"/>
</dbReference>
<protein>
    <submittedName>
        <fullName evidence="2">Uncharacterized protein</fullName>
    </submittedName>
</protein>
<accession>A0A375CWJ9</accession>
<evidence type="ECO:0000313" key="3">
    <source>
        <dbReference type="Proteomes" id="UP000254259"/>
    </source>
</evidence>
<gene>
    <name evidence="2" type="ORF">CBM2636_12256</name>
</gene>
<evidence type="ECO:0000313" key="2">
    <source>
        <dbReference type="EMBL" id="SPD65233.1"/>
    </source>
</evidence>
<organism evidence="2 3">
    <name type="scientific">Cupriavidus taiwanensis</name>
    <dbReference type="NCBI Taxonomy" id="164546"/>
    <lineage>
        <taxon>Bacteria</taxon>
        <taxon>Pseudomonadati</taxon>
        <taxon>Pseudomonadota</taxon>
        <taxon>Betaproteobacteria</taxon>
        <taxon>Burkholderiales</taxon>
        <taxon>Burkholderiaceae</taxon>
        <taxon>Cupriavidus</taxon>
    </lineage>
</organism>
<evidence type="ECO:0000256" key="1">
    <source>
        <dbReference type="SAM" id="MobiDB-lite"/>
    </source>
</evidence>
<dbReference type="AlphaFoldDB" id="A0A375CWJ9"/>
<reference evidence="2 3" key="1">
    <citation type="submission" date="2018-01" db="EMBL/GenBank/DDBJ databases">
        <authorList>
            <person name="Clerissi C."/>
        </authorList>
    </citation>
    <scope>NUCLEOTIDE SEQUENCE [LARGE SCALE GENOMIC DNA]</scope>
    <source>
        <strain evidence="2">Cupriavidus taiwanensis SWF 66322</strain>
    </source>
</reference>
<dbReference type="EMBL" id="LT984813">
    <property type="protein sequence ID" value="SPD65233.1"/>
    <property type="molecule type" value="Genomic_DNA"/>
</dbReference>